<dbReference type="GO" id="GO:0003779">
    <property type="term" value="F:actin binding"/>
    <property type="evidence" value="ECO:0007669"/>
    <property type="project" value="UniProtKB-KW"/>
</dbReference>
<dbReference type="PROSITE" id="PS50097">
    <property type="entry name" value="BTB"/>
    <property type="match status" value="2"/>
</dbReference>
<dbReference type="Gene3D" id="3.30.710.10">
    <property type="entry name" value="Potassium Channel Kv1.1, Chain A"/>
    <property type="match status" value="2"/>
</dbReference>
<dbReference type="CDD" id="cd18506">
    <property type="entry name" value="BACK2_LZTR1"/>
    <property type="match status" value="1"/>
</dbReference>
<keyword evidence="5" id="KW-1185">Reference proteome</keyword>
<organism evidence="4 5">
    <name type="scientific">Ranatra chinensis</name>
    <dbReference type="NCBI Taxonomy" id="642074"/>
    <lineage>
        <taxon>Eukaryota</taxon>
        <taxon>Metazoa</taxon>
        <taxon>Ecdysozoa</taxon>
        <taxon>Arthropoda</taxon>
        <taxon>Hexapoda</taxon>
        <taxon>Insecta</taxon>
        <taxon>Pterygota</taxon>
        <taxon>Neoptera</taxon>
        <taxon>Paraneoptera</taxon>
        <taxon>Hemiptera</taxon>
        <taxon>Heteroptera</taxon>
        <taxon>Panheteroptera</taxon>
        <taxon>Nepomorpha</taxon>
        <taxon>Nepidae</taxon>
        <taxon>Ranatrinae</taxon>
        <taxon>Ranatra</taxon>
    </lineage>
</organism>
<sequence length="770" mass="88104">MDIPQSLNMSYLWPEGAECLTLDFGPFETVHRWKRMPECDEFVGARRSKHTVVAYKDAIYVFGGDNGKSMLNDLLRFDVKEKSWGRAFATGTPPAPRYHHSAVVHESSMFVFGGYTGDIHSNSNLANKNDLFEYKFQTGQWVEWKFLGRTPVPRSAHGAAVYGGKLWIFAGYDGNARLNDMWTISLVQGETRVWEEILQSGDCPPTCCNFPVAVARESMFVFSGQSGAKITNSLFQFQFQEKRWTRISTEHILRGAPPPPARRYGHTMVAFDRHLYVFGGAADSTLPNDLHCYDLDTQTWSVVTLAVDSKVPSGRLFHAAAVVADAMYIFGGTIDNNVRSGEIYRFQFASYPKCTLHDDFGKLLESKQFCDVEFIVGLEEIKMPAHLAMVAARSQWLRSRIQQAKEGRDKHLEKAEVSLKDLPILEVRLKDAVPEAFEMVLNYIYTDCIDPTKKIEDPLCTRIVLLMMDVYRLAVQFHMRRLEQLCVLYLEATINHRNVLEALQNANMLKLYFIKEFCLKFIVKETNYNEIIMSKEFENLERVLIVEVIRRQRMPQIKSLPEPSFDNTGTTLEEDMEAFLKAAGKEFCDITLMLDGCPIPAHKSILAARCTYFEAMFRSFMPQDNVVHIQIGEMIPSRQSFDSLLRYVYYAEINMPPEDSLYLFSAPFFYGFTNNRLQAFCKQNLEMNVTFENVIQILEAADKMQANDMKKYALTLIVHHFPQVACLPKLRSLSRELLIDILEALAEDMSDHKMCQDMNTLIAPGCSDMD</sequence>
<dbReference type="Pfam" id="PF24681">
    <property type="entry name" value="Kelch_KLHDC2_KLHL20_DRC7"/>
    <property type="match status" value="1"/>
</dbReference>
<dbReference type="AlphaFoldDB" id="A0ABD0YF20"/>
<keyword evidence="2" id="KW-0677">Repeat</keyword>
<dbReference type="CDD" id="cd18309">
    <property type="entry name" value="BTB2_POZ_LZTR1"/>
    <property type="match status" value="1"/>
</dbReference>
<evidence type="ECO:0000256" key="2">
    <source>
        <dbReference type="ARBA" id="ARBA00022737"/>
    </source>
</evidence>
<dbReference type="Pfam" id="PF00651">
    <property type="entry name" value="BTB"/>
    <property type="match status" value="2"/>
</dbReference>
<dbReference type="InterPro" id="IPR006652">
    <property type="entry name" value="Kelch_1"/>
</dbReference>
<dbReference type="PANTHER" id="PTHR46376">
    <property type="entry name" value="LEUCINE-ZIPPER-LIKE TRANSCRIPTIONAL REGULATOR 1"/>
    <property type="match status" value="1"/>
</dbReference>
<dbReference type="Pfam" id="PF01344">
    <property type="entry name" value="Kelch_1"/>
    <property type="match status" value="1"/>
</dbReference>
<dbReference type="PANTHER" id="PTHR46376:SF1">
    <property type="entry name" value="LEUCINE-ZIPPER-LIKE TRANSCRIPTIONAL REGULATOR 1"/>
    <property type="match status" value="1"/>
</dbReference>
<dbReference type="FunFam" id="3.30.710.10:FF:000024">
    <property type="entry name" value="Leucine-zipper-like transcriptional regulator 1"/>
    <property type="match status" value="1"/>
</dbReference>
<gene>
    <name evidence="4" type="ORF">AAG570_012845</name>
</gene>
<dbReference type="SMART" id="SM00612">
    <property type="entry name" value="Kelch"/>
    <property type="match status" value="4"/>
</dbReference>
<dbReference type="CDD" id="cd18505">
    <property type="entry name" value="BACK1_LZTR1"/>
    <property type="match status" value="1"/>
</dbReference>
<dbReference type="Gene3D" id="2.120.10.80">
    <property type="entry name" value="Kelch-type beta propeller"/>
    <property type="match status" value="2"/>
</dbReference>
<protein>
    <recommendedName>
        <fullName evidence="3">BTB domain-containing protein</fullName>
    </recommendedName>
</protein>
<dbReference type="InterPro" id="IPR000210">
    <property type="entry name" value="BTB/POZ_dom"/>
</dbReference>
<feature type="domain" description="BTB" evidence="3">
    <location>
        <begin position="370"/>
        <end position="453"/>
    </location>
</feature>
<keyword evidence="1" id="KW-0880">Kelch repeat</keyword>
<dbReference type="SUPFAM" id="SSF117281">
    <property type="entry name" value="Kelch motif"/>
    <property type="match status" value="1"/>
</dbReference>
<evidence type="ECO:0000313" key="4">
    <source>
        <dbReference type="EMBL" id="KAL1129901.1"/>
    </source>
</evidence>
<comment type="caution">
    <text evidence="4">The sequence shown here is derived from an EMBL/GenBank/DDBJ whole genome shotgun (WGS) entry which is preliminary data.</text>
</comment>
<evidence type="ECO:0000259" key="3">
    <source>
        <dbReference type="PROSITE" id="PS50097"/>
    </source>
</evidence>
<evidence type="ECO:0000256" key="1">
    <source>
        <dbReference type="ARBA" id="ARBA00022441"/>
    </source>
</evidence>
<dbReference type="SUPFAM" id="SSF54695">
    <property type="entry name" value="POZ domain"/>
    <property type="match status" value="2"/>
</dbReference>
<feature type="domain" description="BTB" evidence="3">
    <location>
        <begin position="588"/>
        <end position="657"/>
    </location>
</feature>
<dbReference type="InterPro" id="IPR015915">
    <property type="entry name" value="Kelch-typ_b-propeller"/>
</dbReference>
<dbReference type="FunFam" id="2.120.10.80:FF:000090">
    <property type="entry name" value="Leucine-zipper transcriptional regulator 1"/>
    <property type="match status" value="1"/>
</dbReference>
<dbReference type="InterPro" id="IPR051568">
    <property type="entry name" value="LZTR1/Attractin"/>
</dbReference>
<name>A0ABD0YF20_9HEMI</name>
<dbReference type="EMBL" id="JBFDAA010000008">
    <property type="protein sequence ID" value="KAL1129901.1"/>
    <property type="molecule type" value="Genomic_DNA"/>
</dbReference>
<accession>A0ABD0YF20</accession>
<dbReference type="Proteomes" id="UP001558652">
    <property type="component" value="Unassembled WGS sequence"/>
</dbReference>
<dbReference type="SMART" id="SM00225">
    <property type="entry name" value="BTB"/>
    <property type="match status" value="2"/>
</dbReference>
<dbReference type="InterPro" id="IPR011333">
    <property type="entry name" value="SKP1/BTB/POZ_sf"/>
</dbReference>
<dbReference type="FunFam" id="3.30.710.10:FF:000139">
    <property type="entry name" value="Leucine-zipper transcriptional regulator 1"/>
    <property type="match status" value="1"/>
</dbReference>
<reference evidence="4 5" key="1">
    <citation type="submission" date="2024-07" db="EMBL/GenBank/DDBJ databases">
        <title>Chromosome-level genome assembly of the water stick insect Ranatra chinensis (Heteroptera: Nepidae).</title>
        <authorList>
            <person name="Liu X."/>
        </authorList>
    </citation>
    <scope>NUCLEOTIDE SEQUENCE [LARGE SCALE GENOMIC DNA]</scope>
    <source>
        <strain evidence="4">Cailab_2021Rc</strain>
        <tissue evidence="4">Muscle</tissue>
    </source>
</reference>
<dbReference type="CDD" id="cd18308">
    <property type="entry name" value="BTB1_POZ_LZTR1"/>
    <property type="match status" value="1"/>
</dbReference>
<proteinExistence type="predicted"/>
<evidence type="ECO:0000313" key="5">
    <source>
        <dbReference type="Proteomes" id="UP001558652"/>
    </source>
</evidence>